<dbReference type="Pfam" id="PF13786">
    <property type="entry name" value="DUF4179"/>
    <property type="match status" value="1"/>
</dbReference>
<dbReference type="Gene3D" id="2.60.40.1630">
    <property type="entry name" value="bacillus anthracis domain"/>
    <property type="match status" value="1"/>
</dbReference>
<feature type="domain" description="DUF4179" evidence="2">
    <location>
        <begin position="76"/>
        <end position="159"/>
    </location>
</feature>
<gene>
    <name evidence="3" type="ORF">CLFO_42390</name>
</gene>
<organism evidence="3 4">
    <name type="scientific">Clostridium formicaceticum</name>
    <dbReference type="NCBI Taxonomy" id="1497"/>
    <lineage>
        <taxon>Bacteria</taxon>
        <taxon>Bacillati</taxon>
        <taxon>Bacillota</taxon>
        <taxon>Clostridia</taxon>
        <taxon>Eubacteriales</taxon>
        <taxon>Clostridiaceae</taxon>
        <taxon>Clostridium</taxon>
    </lineage>
</organism>
<evidence type="ECO:0000313" key="4">
    <source>
        <dbReference type="Proteomes" id="UP000192478"/>
    </source>
</evidence>
<proteinExistence type="predicted"/>
<feature type="transmembrane region" description="Helical" evidence="1">
    <location>
        <begin position="82"/>
        <end position="103"/>
    </location>
</feature>
<accession>A0AAC9WIA1</accession>
<keyword evidence="1" id="KW-1133">Transmembrane helix</keyword>
<keyword evidence="1" id="KW-0812">Transmembrane</keyword>
<dbReference type="Proteomes" id="UP000192478">
    <property type="component" value="Chromosome"/>
</dbReference>
<reference evidence="3 4" key="1">
    <citation type="submission" date="2017-03" db="EMBL/GenBank/DDBJ databases">
        <title>Complete sequence of Clostridium formicaceticum DSM 92.</title>
        <authorList>
            <person name="Poehlein A."/>
            <person name="Karl M."/>
            <person name="Bengelsdorf F.R."/>
            <person name="Duerre P."/>
            <person name="Daniel R."/>
        </authorList>
    </citation>
    <scope>NUCLEOTIDE SEQUENCE [LARGE SCALE GENOMIC DNA]</scope>
    <source>
        <strain evidence="3 4">DSM 92</strain>
    </source>
</reference>
<protein>
    <recommendedName>
        <fullName evidence="2">DUF4179 domain-containing protein</fullName>
    </recommendedName>
</protein>
<dbReference type="AlphaFoldDB" id="A0AAC9WIA1"/>
<name>A0AAC9WIA1_9CLOT</name>
<evidence type="ECO:0000313" key="3">
    <source>
        <dbReference type="EMBL" id="ARE89758.1"/>
    </source>
</evidence>
<dbReference type="EMBL" id="CP020559">
    <property type="protein sequence ID" value="ARE89758.1"/>
    <property type="molecule type" value="Genomic_DNA"/>
</dbReference>
<keyword evidence="1" id="KW-0472">Membrane</keyword>
<evidence type="ECO:0000259" key="2">
    <source>
        <dbReference type="Pfam" id="PF13786"/>
    </source>
</evidence>
<sequence length="368" mass="41216">MSSVNNNNETNQKKGEYHIDKMFSEILETETMNILDGSDLLQDDLIKEEKERILKMAIGKIGVESEDKNTISLQPRKKKRKILTVALIAIVAFVTTAFAAEIFQWDARISNYFGIEEYNSADLSGGGMNVGISAENNGVTIEAVQTIGDANNLYILLDITAPEDKVIYPNTGFDALYLQVEGATSLGYSFDMLDDDNENDNDNKATILVYMDANEKINNGKMISLKFKDLRHYINGDWVTDIEGEWNLKWKLDYEDISTKYSIEKILMVDGETVNIDSVSISPIALNVQISGSYIEKHDLKPLEPGIEELIQITAIELKDGTVLTQKDASMWGISTRGTKCVLNMQMKKLIDVDQVKSITLNDTKIVL</sequence>
<dbReference type="InterPro" id="IPR025436">
    <property type="entry name" value="DUF4179"/>
</dbReference>
<evidence type="ECO:0000256" key="1">
    <source>
        <dbReference type="SAM" id="Phobius"/>
    </source>
</evidence>